<feature type="domain" description="Ig-like" evidence="2">
    <location>
        <begin position="374"/>
        <end position="463"/>
    </location>
</feature>
<sequence>MSEKQHKLGVYSAMETQMTVVFFFMVMSSSAADKVTKKLTATEGGNITLPVPVSESGYLIFRGKNIAMVRDGNLEILLKNIYSDRILWNKNTGLFTLTGLQRNNTGDYFIDFSNDEIPSAFKLKVYASVPVPAVTRESVSADRCTLLCSVDAAEETTLSWNRDEQIVNSSSSALPLPLTVQLQDFSSQYNCVAENPAERKSHALTVETLCSTDTTDVNNYRHYIIPLTIVSIVISVPAVFIIIMKICFNYKRTTKQTQGTSFCLFTQSAMKTQMTVVFFFIVMSSSAADKVTKKLTATEGGNITLPVPVSEFGFLIFRGRNIAMVRDGNLEILLKNIYSDRILWNKNTGLFTLTGLQRNNTGDYSIDFSNDEIPSAFKLKVYASVPVPAVTRESVSADRCTLLCSVDAAEETTLSWNRDEQIVNSSSSALPLSLTVQLQDFSSQYNCVAENPAERKSHALTVETLCSTDTTDVNNNNYRHYIIPLTIVSIVISVPAVFIIMKICFNYKRTTKQTQDSGEAEVHYSDIRVCKERQNQEKPDPPAAADMSIIYSTLQPQHMVPDQSATVENL</sequence>
<keyword evidence="4" id="KW-1185">Reference proteome</keyword>
<dbReference type="SMART" id="SM00409">
    <property type="entry name" value="IG"/>
    <property type="match status" value="2"/>
</dbReference>
<keyword evidence="1" id="KW-1133">Transmembrane helix</keyword>
<keyword evidence="1" id="KW-0472">Membrane</keyword>
<accession>A0AAV6Q7A2</accession>
<dbReference type="PANTHER" id="PTHR21063:SF4">
    <property type="entry name" value="CD48 ANTIGEN-RELATED"/>
    <property type="match status" value="1"/>
</dbReference>
<reference evidence="3 4" key="1">
    <citation type="journal article" date="2021" name="Sci. Rep.">
        <title>Chromosome anchoring in Senegalese sole (Solea senegalensis) reveals sex-associated markers and genome rearrangements in flatfish.</title>
        <authorList>
            <person name="Guerrero-Cozar I."/>
            <person name="Gomez-Garrido J."/>
            <person name="Berbel C."/>
            <person name="Martinez-Blanch J.F."/>
            <person name="Alioto T."/>
            <person name="Claros M.G."/>
            <person name="Gagnaire P.A."/>
            <person name="Manchado M."/>
        </authorList>
    </citation>
    <scope>NUCLEOTIDE SEQUENCE [LARGE SCALE GENOMIC DNA]</scope>
    <source>
        <strain evidence="3">Sse05_10M</strain>
    </source>
</reference>
<proteinExistence type="predicted"/>
<organism evidence="3 4">
    <name type="scientific">Solea senegalensis</name>
    <name type="common">Senegalese sole</name>
    <dbReference type="NCBI Taxonomy" id="28829"/>
    <lineage>
        <taxon>Eukaryota</taxon>
        <taxon>Metazoa</taxon>
        <taxon>Chordata</taxon>
        <taxon>Craniata</taxon>
        <taxon>Vertebrata</taxon>
        <taxon>Euteleostomi</taxon>
        <taxon>Actinopterygii</taxon>
        <taxon>Neopterygii</taxon>
        <taxon>Teleostei</taxon>
        <taxon>Neoteleostei</taxon>
        <taxon>Acanthomorphata</taxon>
        <taxon>Carangaria</taxon>
        <taxon>Pleuronectiformes</taxon>
        <taxon>Pleuronectoidei</taxon>
        <taxon>Soleidae</taxon>
        <taxon>Solea</taxon>
    </lineage>
</organism>
<dbReference type="EMBL" id="JAGKHQ010000018">
    <property type="protein sequence ID" value="KAG7485473.1"/>
    <property type="molecule type" value="Genomic_DNA"/>
</dbReference>
<evidence type="ECO:0000313" key="3">
    <source>
        <dbReference type="EMBL" id="KAG7485473.1"/>
    </source>
</evidence>
<evidence type="ECO:0000313" key="4">
    <source>
        <dbReference type="Proteomes" id="UP000693946"/>
    </source>
</evidence>
<gene>
    <name evidence="3" type="ORF">JOB18_011000</name>
</gene>
<dbReference type="AlphaFoldDB" id="A0AAV6Q7A2"/>
<dbReference type="CDD" id="cd00096">
    <property type="entry name" value="Ig"/>
    <property type="match status" value="1"/>
</dbReference>
<evidence type="ECO:0000256" key="1">
    <source>
        <dbReference type="SAM" id="Phobius"/>
    </source>
</evidence>
<feature type="transmembrane region" description="Helical" evidence="1">
    <location>
        <begin position="223"/>
        <end position="248"/>
    </location>
</feature>
<dbReference type="InterPro" id="IPR003599">
    <property type="entry name" value="Ig_sub"/>
</dbReference>
<dbReference type="PROSITE" id="PS50835">
    <property type="entry name" value="IG_LIKE"/>
    <property type="match status" value="2"/>
</dbReference>
<dbReference type="PANTHER" id="PTHR21063">
    <property type="entry name" value="LFA-3"/>
    <property type="match status" value="1"/>
</dbReference>
<evidence type="ECO:0000259" key="2">
    <source>
        <dbReference type="PROSITE" id="PS50835"/>
    </source>
</evidence>
<dbReference type="InterPro" id="IPR007110">
    <property type="entry name" value="Ig-like_dom"/>
</dbReference>
<keyword evidence="1" id="KW-0812">Transmembrane</keyword>
<feature type="domain" description="Ig-like" evidence="2">
    <location>
        <begin position="118"/>
        <end position="207"/>
    </location>
</feature>
<feature type="transmembrane region" description="Helical" evidence="1">
    <location>
        <begin position="481"/>
        <end position="505"/>
    </location>
</feature>
<name>A0AAV6Q7A2_SOLSE</name>
<protein>
    <submittedName>
        <fullName evidence="3">SLAM family member 7 isoform X1</fullName>
    </submittedName>
</protein>
<comment type="caution">
    <text evidence="3">The sequence shown here is derived from an EMBL/GenBank/DDBJ whole genome shotgun (WGS) entry which is preliminary data.</text>
</comment>
<dbReference type="Proteomes" id="UP000693946">
    <property type="component" value="Linkage Group LG6"/>
</dbReference>